<gene>
    <name evidence="1" type="ORF">QGM71_00090</name>
</gene>
<accession>A0ABU6KAD7</accession>
<dbReference type="Proteomes" id="UP001335737">
    <property type="component" value="Unassembled WGS sequence"/>
</dbReference>
<reference evidence="1 2" key="1">
    <citation type="journal article" date="2024" name="Int. J. Syst. Evol. Microbiol.">
        <title>Virgibacillus tibetensis sp. nov., isolated from salt lake on the Tibetan Plateau of China.</title>
        <authorList>
            <person name="Phurbu D."/>
            <person name="Liu Z.-X."/>
            <person name="Wang R."/>
            <person name="Zheng Y.-Y."/>
            <person name="Liu H.-C."/>
            <person name="Zhou Y.-G."/>
            <person name="Yu Y.-J."/>
            <person name="Li A.-H."/>
        </authorList>
    </citation>
    <scope>NUCLEOTIDE SEQUENCE [LARGE SCALE GENOMIC DNA]</scope>
    <source>
        <strain evidence="1 2">C22-A2</strain>
    </source>
</reference>
<organism evidence="1 2">
    <name type="scientific">Virgibacillus tibetensis</name>
    <dbReference type="NCBI Taxonomy" id="3042313"/>
    <lineage>
        <taxon>Bacteria</taxon>
        <taxon>Bacillati</taxon>
        <taxon>Bacillota</taxon>
        <taxon>Bacilli</taxon>
        <taxon>Bacillales</taxon>
        <taxon>Bacillaceae</taxon>
        <taxon>Virgibacillus</taxon>
    </lineage>
</organism>
<protein>
    <recommendedName>
        <fullName evidence="3">DUF4367 domain-containing protein</fullName>
    </recommendedName>
</protein>
<evidence type="ECO:0000313" key="2">
    <source>
        <dbReference type="Proteomes" id="UP001335737"/>
    </source>
</evidence>
<sequence length="175" mass="19755">MKNSTRLVIGIMLVFIVVVSSCGTKSEEEALIDAKKMAEDIFVNNEPIETNYELNNMAFYLPGSVEVTDEVDSNIILSDSDRTYIVFYNKIENPLSKLNYSTAQSPNALLLESFSNDKKFGYIRILPDEEREYELQVGVGGVKVTTFTTKMKMDDDARELMKVARSIAVQQNESQ</sequence>
<evidence type="ECO:0008006" key="3">
    <source>
        <dbReference type="Google" id="ProtNLM"/>
    </source>
</evidence>
<keyword evidence="2" id="KW-1185">Reference proteome</keyword>
<comment type="caution">
    <text evidence="1">The sequence shown here is derived from an EMBL/GenBank/DDBJ whole genome shotgun (WGS) entry which is preliminary data.</text>
</comment>
<proteinExistence type="predicted"/>
<dbReference type="EMBL" id="JARZFX010000001">
    <property type="protein sequence ID" value="MEC5421890.1"/>
    <property type="molecule type" value="Genomic_DNA"/>
</dbReference>
<name>A0ABU6KAD7_9BACI</name>
<dbReference type="PROSITE" id="PS51257">
    <property type="entry name" value="PROKAR_LIPOPROTEIN"/>
    <property type="match status" value="1"/>
</dbReference>
<evidence type="ECO:0000313" key="1">
    <source>
        <dbReference type="EMBL" id="MEC5421890.1"/>
    </source>
</evidence>
<dbReference type="RefSeq" id="WP_327605467.1">
    <property type="nucleotide sequence ID" value="NZ_JARZFX010000001.1"/>
</dbReference>